<proteinExistence type="predicted"/>
<feature type="transmembrane region" description="Helical" evidence="1">
    <location>
        <begin position="20"/>
        <end position="39"/>
    </location>
</feature>
<evidence type="ECO:0000313" key="2">
    <source>
        <dbReference type="EMBL" id="AWW30769.1"/>
    </source>
</evidence>
<accession>A0A2Z4IJ52</accession>
<dbReference type="EMBL" id="CP030041">
    <property type="protein sequence ID" value="AWW30769.1"/>
    <property type="molecule type" value="Genomic_DNA"/>
</dbReference>
<reference evidence="2 3" key="1">
    <citation type="submission" date="2018-06" db="EMBL/GenBank/DDBJ databases">
        <title>Echinicola strongylocentroti sp. nov., isolated from a sea urchin Strongylocentrotus intermedius.</title>
        <authorList>
            <person name="Bae S.S."/>
        </authorList>
    </citation>
    <scope>NUCLEOTIDE SEQUENCE [LARGE SCALE GENOMIC DNA]</scope>
    <source>
        <strain evidence="2 3">MEBiC08714</strain>
    </source>
</reference>
<sequence>MKKRIKRFGVVQTASMFAIIYFVFMAIIMIPFGLIMTVVGLSGFSDHSHFLHGLGARGIFFVLLPFIYAGIAFVMTAIGCLVYNLIAKWIGGIEVEIEDQPEVTHNPFQ</sequence>
<evidence type="ECO:0008006" key="4">
    <source>
        <dbReference type="Google" id="ProtNLM"/>
    </source>
</evidence>
<gene>
    <name evidence="2" type="ORF">DN752_11900</name>
</gene>
<keyword evidence="1" id="KW-1133">Transmembrane helix</keyword>
<feature type="transmembrane region" description="Helical" evidence="1">
    <location>
        <begin position="59"/>
        <end position="86"/>
    </location>
</feature>
<dbReference type="OrthoDB" id="7041796at2"/>
<keyword evidence="1" id="KW-0472">Membrane</keyword>
<name>A0A2Z4IJ52_9BACT</name>
<protein>
    <recommendedName>
        <fullName evidence="4">DUF3566 domain-containing protein</fullName>
    </recommendedName>
</protein>
<dbReference type="AlphaFoldDB" id="A0A2Z4IJ52"/>
<keyword evidence="1" id="KW-0812">Transmembrane</keyword>
<dbReference type="KEGG" id="est:DN752_11900"/>
<evidence type="ECO:0000313" key="3">
    <source>
        <dbReference type="Proteomes" id="UP000248688"/>
    </source>
</evidence>
<keyword evidence="3" id="KW-1185">Reference proteome</keyword>
<dbReference type="Proteomes" id="UP000248688">
    <property type="component" value="Chromosome"/>
</dbReference>
<organism evidence="2 3">
    <name type="scientific">Echinicola strongylocentroti</name>
    <dbReference type="NCBI Taxonomy" id="1795355"/>
    <lineage>
        <taxon>Bacteria</taxon>
        <taxon>Pseudomonadati</taxon>
        <taxon>Bacteroidota</taxon>
        <taxon>Cytophagia</taxon>
        <taxon>Cytophagales</taxon>
        <taxon>Cyclobacteriaceae</taxon>
        <taxon>Echinicola</taxon>
    </lineage>
</organism>
<dbReference type="RefSeq" id="WP_112784146.1">
    <property type="nucleotide sequence ID" value="NZ_CP030041.1"/>
</dbReference>
<evidence type="ECO:0000256" key="1">
    <source>
        <dbReference type="SAM" id="Phobius"/>
    </source>
</evidence>